<gene>
    <name evidence="2" type="ORF">GM418_09945</name>
</gene>
<dbReference type="EMBL" id="CP046401">
    <property type="protein sequence ID" value="QGY43966.1"/>
    <property type="molecule type" value="Genomic_DNA"/>
</dbReference>
<keyword evidence="3" id="KW-1185">Reference proteome</keyword>
<dbReference type="NCBIfam" id="TIGR03071">
    <property type="entry name" value="couple_hipA"/>
    <property type="match status" value="1"/>
</dbReference>
<sequence>MRKANVYRNGELVGVLTQFSTSNYEFRYDDNWFANGELPPISLTMPKSQQVYKSEYLFSFFFNMLSEGVNRQLQTRHLKIDEKDYFGLLLATAKTDTIGAITILEIKE</sequence>
<dbReference type="Pfam" id="PF13657">
    <property type="entry name" value="Couple_hipA"/>
    <property type="match status" value="1"/>
</dbReference>
<protein>
    <submittedName>
        <fullName evidence="2">Phosphatidylinositol kinase</fullName>
    </submittedName>
</protein>
<evidence type="ECO:0000259" key="1">
    <source>
        <dbReference type="Pfam" id="PF13657"/>
    </source>
</evidence>
<dbReference type="AlphaFoldDB" id="A0A6I6JM61"/>
<keyword evidence="2" id="KW-0418">Kinase</keyword>
<evidence type="ECO:0000313" key="2">
    <source>
        <dbReference type="EMBL" id="QGY43966.1"/>
    </source>
</evidence>
<feature type="domain" description="HipA N-terminal subdomain 1" evidence="1">
    <location>
        <begin position="5"/>
        <end position="103"/>
    </location>
</feature>
<proteinExistence type="predicted"/>
<accession>A0A6I6JM61</accession>
<keyword evidence="2" id="KW-0808">Transferase</keyword>
<dbReference type="RefSeq" id="WP_158865618.1">
    <property type="nucleotide sequence ID" value="NZ_CP046401.1"/>
</dbReference>
<dbReference type="KEGG" id="mcos:GM418_09945"/>
<dbReference type="InterPro" id="IPR017508">
    <property type="entry name" value="HipA_N1"/>
</dbReference>
<organism evidence="2 3">
    <name type="scientific">Maribellus comscasis</name>
    <dbReference type="NCBI Taxonomy" id="2681766"/>
    <lineage>
        <taxon>Bacteria</taxon>
        <taxon>Pseudomonadati</taxon>
        <taxon>Bacteroidota</taxon>
        <taxon>Bacteroidia</taxon>
        <taxon>Marinilabiliales</taxon>
        <taxon>Prolixibacteraceae</taxon>
        <taxon>Maribellus</taxon>
    </lineage>
</organism>
<evidence type="ECO:0000313" key="3">
    <source>
        <dbReference type="Proteomes" id="UP000428260"/>
    </source>
</evidence>
<name>A0A6I6JM61_9BACT</name>
<dbReference type="GO" id="GO:0016301">
    <property type="term" value="F:kinase activity"/>
    <property type="evidence" value="ECO:0007669"/>
    <property type="project" value="UniProtKB-KW"/>
</dbReference>
<dbReference type="Proteomes" id="UP000428260">
    <property type="component" value="Chromosome"/>
</dbReference>
<reference evidence="2 3" key="1">
    <citation type="submission" date="2019-11" db="EMBL/GenBank/DDBJ databases">
        <authorList>
            <person name="Zheng R.K."/>
            <person name="Sun C.M."/>
        </authorList>
    </citation>
    <scope>NUCLEOTIDE SEQUENCE [LARGE SCALE GENOMIC DNA]</scope>
    <source>
        <strain evidence="2 3">WC007</strain>
    </source>
</reference>